<evidence type="ECO:0000313" key="1">
    <source>
        <dbReference type="EMBL" id="NNJ26218.1"/>
    </source>
</evidence>
<protein>
    <submittedName>
        <fullName evidence="1">Uncharacterized protein</fullName>
    </submittedName>
</protein>
<dbReference type="RefSeq" id="WP_171187018.1">
    <property type="nucleotide sequence ID" value="NZ_WTPX01000067.1"/>
</dbReference>
<organism evidence="1 2">
    <name type="scientific">Alienimonas chondri</name>
    <dbReference type="NCBI Taxonomy" id="2681879"/>
    <lineage>
        <taxon>Bacteria</taxon>
        <taxon>Pseudomonadati</taxon>
        <taxon>Planctomycetota</taxon>
        <taxon>Planctomycetia</taxon>
        <taxon>Planctomycetales</taxon>
        <taxon>Planctomycetaceae</taxon>
        <taxon>Alienimonas</taxon>
    </lineage>
</organism>
<dbReference type="EMBL" id="WTPX01000067">
    <property type="protein sequence ID" value="NNJ26218.1"/>
    <property type="molecule type" value="Genomic_DNA"/>
</dbReference>
<accession>A0ABX1VDP6</accession>
<name>A0ABX1VDP6_9PLAN</name>
<reference evidence="1 2" key="1">
    <citation type="journal article" date="2020" name="Syst. Appl. Microbiol.">
        <title>Alienimonas chondri sp. nov., a novel planctomycete isolated from the biofilm of the red alga Chondrus crispus.</title>
        <authorList>
            <person name="Vitorino I."/>
            <person name="Albuquerque L."/>
            <person name="Wiegand S."/>
            <person name="Kallscheuer N."/>
            <person name="da Costa M.S."/>
            <person name="Lobo-da-Cunha A."/>
            <person name="Jogler C."/>
            <person name="Lage O.M."/>
        </authorList>
    </citation>
    <scope>NUCLEOTIDE SEQUENCE [LARGE SCALE GENOMIC DNA]</scope>
    <source>
        <strain evidence="1 2">LzC2</strain>
    </source>
</reference>
<evidence type="ECO:0000313" key="2">
    <source>
        <dbReference type="Proteomes" id="UP000609651"/>
    </source>
</evidence>
<proteinExistence type="predicted"/>
<dbReference type="Proteomes" id="UP000609651">
    <property type="component" value="Unassembled WGS sequence"/>
</dbReference>
<sequence length="146" mass="16367">MSVVKSFYFNLPDSVELSSIRNLIGSDFTENIDFPGTWNGTFLGMPITLCDDHGFVNDQGLDFEAYRYCVYLTSFSPHNLLVIQLAGVAHIAYSICSVFNGSGILVHNSQILVGRMEGRDHVVFDVEAGEPIDARCHFESYYWDTP</sequence>
<keyword evidence="2" id="KW-1185">Reference proteome</keyword>
<comment type="caution">
    <text evidence="1">The sequence shown here is derived from an EMBL/GenBank/DDBJ whole genome shotgun (WGS) entry which is preliminary data.</text>
</comment>
<gene>
    <name evidence="1" type="ORF">LzC2_22990</name>
</gene>